<dbReference type="EMBL" id="UZAF01016141">
    <property type="protein sequence ID" value="VDO21515.1"/>
    <property type="molecule type" value="Genomic_DNA"/>
</dbReference>
<evidence type="ECO:0000313" key="3">
    <source>
        <dbReference type="EMBL" id="VDO21515.1"/>
    </source>
</evidence>
<dbReference type="OrthoDB" id="6132182at2759"/>
<proteinExistence type="predicted"/>
<dbReference type="AlphaFoldDB" id="A0A3P7X7B7"/>
<dbReference type="PROSITE" id="PS51670">
    <property type="entry name" value="SHKT"/>
    <property type="match status" value="1"/>
</dbReference>
<feature type="domain" description="ShKT" evidence="2">
    <location>
        <begin position="1"/>
        <end position="31"/>
    </location>
</feature>
<accession>A0A3P7X7B7</accession>
<sequence>MNICAEWARRGECRSNPAWMTENCRQSCNACGTTRSQACGGSLSQFFQFSQHSISTRNHGESCSKNILSFFQTSLVPASRPSKS</sequence>
<evidence type="ECO:0000313" key="4">
    <source>
        <dbReference type="Proteomes" id="UP000268014"/>
    </source>
</evidence>
<dbReference type="Pfam" id="PF01549">
    <property type="entry name" value="ShK"/>
    <property type="match status" value="1"/>
</dbReference>
<reference evidence="3 4" key="1">
    <citation type="submission" date="2018-11" db="EMBL/GenBank/DDBJ databases">
        <authorList>
            <consortium name="Pathogen Informatics"/>
        </authorList>
    </citation>
    <scope>NUCLEOTIDE SEQUENCE [LARGE SCALE GENOMIC DNA]</scope>
    <source>
        <strain evidence="3 4">MHpl1</strain>
    </source>
</reference>
<keyword evidence="4" id="KW-1185">Reference proteome</keyword>
<name>A0A3P7X7B7_HAEPC</name>
<dbReference type="Proteomes" id="UP000268014">
    <property type="component" value="Unassembled WGS sequence"/>
</dbReference>
<dbReference type="SMART" id="SM00254">
    <property type="entry name" value="ShKT"/>
    <property type="match status" value="1"/>
</dbReference>
<evidence type="ECO:0000256" key="1">
    <source>
        <dbReference type="PROSITE-ProRule" id="PRU01005"/>
    </source>
</evidence>
<comment type="caution">
    <text evidence="1">Lacks conserved residue(s) required for the propagation of feature annotation.</text>
</comment>
<gene>
    <name evidence="3" type="ORF">HPLM_LOCUS3708</name>
</gene>
<evidence type="ECO:0000259" key="2">
    <source>
        <dbReference type="PROSITE" id="PS51670"/>
    </source>
</evidence>
<dbReference type="InterPro" id="IPR003582">
    <property type="entry name" value="ShKT_dom"/>
</dbReference>
<protein>
    <recommendedName>
        <fullName evidence="2">ShKT domain-containing protein</fullName>
    </recommendedName>
</protein>
<organism evidence="3 4">
    <name type="scientific">Haemonchus placei</name>
    <name type="common">Barber's pole worm</name>
    <dbReference type="NCBI Taxonomy" id="6290"/>
    <lineage>
        <taxon>Eukaryota</taxon>
        <taxon>Metazoa</taxon>
        <taxon>Ecdysozoa</taxon>
        <taxon>Nematoda</taxon>
        <taxon>Chromadorea</taxon>
        <taxon>Rhabditida</taxon>
        <taxon>Rhabditina</taxon>
        <taxon>Rhabditomorpha</taxon>
        <taxon>Strongyloidea</taxon>
        <taxon>Trichostrongylidae</taxon>
        <taxon>Haemonchus</taxon>
    </lineage>
</organism>